<dbReference type="RefSeq" id="WP_066598447.1">
    <property type="nucleotide sequence ID" value="NZ_CP016282.1"/>
</dbReference>
<organism evidence="1 2">
    <name type="scientific">Cryobacterium arcticum</name>
    <dbReference type="NCBI Taxonomy" id="670052"/>
    <lineage>
        <taxon>Bacteria</taxon>
        <taxon>Bacillati</taxon>
        <taxon>Actinomycetota</taxon>
        <taxon>Actinomycetes</taxon>
        <taxon>Micrococcales</taxon>
        <taxon>Microbacteriaceae</taxon>
        <taxon>Cryobacterium</taxon>
    </lineage>
</organism>
<proteinExistence type="predicted"/>
<protein>
    <submittedName>
        <fullName evidence="1">Uncharacterized protein</fullName>
    </submittedName>
</protein>
<evidence type="ECO:0000313" key="2">
    <source>
        <dbReference type="Proteomes" id="UP000092582"/>
    </source>
</evidence>
<sequence>MSLLSEYEDALRALLAENDDDGDPIVAYVTYVITTDAETGEREYPNVLTPAGQRAFITRGLLAQAMDDVIAGAMPTVTFVDAEYDEGDEADA</sequence>
<dbReference type="STRING" id="670052.PA27867_3605"/>
<evidence type="ECO:0000313" key="1">
    <source>
        <dbReference type="EMBL" id="ANP74524.1"/>
    </source>
</evidence>
<dbReference type="EMBL" id="CP016282">
    <property type="protein sequence ID" value="ANP74524.1"/>
    <property type="molecule type" value="Genomic_DNA"/>
</dbReference>
<dbReference type="KEGG" id="cart:PA27867_3605"/>
<reference evidence="1 2" key="1">
    <citation type="submission" date="2016-06" db="EMBL/GenBank/DDBJ databases">
        <title>Genome sequencing of Cryobacterium arcticum PAMC 27867.</title>
        <authorList>
            <person name="Lee J."/>
            <person name="Kim O.-S."/>
        </authorList>
    </citation>
    <scope>NUCLEOTIDE SEQUENCE [LARGE SCALE GENOMIC DNA]</scope>
    <source>
        <strain evidence="1 2">PAMC 27867</strain>
    </source>
</reference>
<keyword evidence="2" id="KW-1185">Reference proteome</keyword>
<name>A0A1B1BPK0_9MICO</name>
<gene>
    <name evidence="1" type="ORF">PA27867_3605</name>
</gene>
<dbReference type="Proteomes" id="UP000092582">
    <property type="component" value="Chromosome 1"/>
</dbReference>
<accession>A0A1B1BPK0</accession>
<dbReference type="AlphaFoldDB" id="A0A1B1BPK0"/>